<dbReference type="GO" id="GO:0043418">
    <property type="term" value="P:homocysteine catabolic process"/>
    <property type="evidence" value="ECO:0007669"/>
    <property type="project" value="TreeGrafter"/>
</dbReference>
<dbReference type="EMBL" id="CABVLZ010000012">
    <property type="protein sequence ID" value="VVU95788.1"/>
    <property type="molecule type" value="Genomic_DNA"/>
</dbReference>
<dbReference type="GO" id="GO:0006508">
    <property type="term" value="P:proteolysis"/>
    <property type="evidence" value="ECO:0007669"/>
    <property type="project" value="UniProtKB-KW"/>
</dbReference>
<dbReference type="InterPro" id="IPR004134">
    <property type="entry name" value="Peptidase_C1B"/>
</dbReference>
<dbReference type="GO" id="GO:0070005">
    <property type="term" value="F:cysteine-type aminopeptidase activity"/>
    <property type="evidence" value="ECO:0007669"/>
    <property type="project" value="InterPro"/>
</dbReference>
<dbReference type="InterPro" id="IPR038765">
    <property type="entry name" value="Papain-like_cys_pep_sf"/>
</dbReference>
<proteinExistence type="predicted"/>
<evidence type="ECO:0000256" key="1">
    <source>
        <dbReference type="ARBA" id="ARBA00022670"/>
    </source>
</evidence>
<gene>
    <name evidence="4" type="ORF">CPAV1605_1544</name>
</gene>
<sequence length="581" mass="69008">MKLLRVKICGDYNKICDFFKKYNNENKSNFTIKDKEFIEFEKKNDELIIFMSNLKNFISDKTINVNSNEKLYRNYNDASNNISNTICDNNILILCEKKIPDIKNLKIIISENEYLINPQFLSEEKNLMYFPTLFFTEKKIKFNIGDTIKISDDKTWKTIGHVIPLSLLHSFSDQEYINMNTINQYHQQYNILYSNLIFTSLENHSKDKDFLKKLKDRKIKKKIPHIVNVSNQQRSSRCWIFAFLNFTRLKIMNKITNLENFELSQSYVIFYDILEKCNFFLENISKSRNLNIHSQKFQKIIKKPIREGNSAINAMMLVNKYGLVPKCYYPDFFHSVYSSEMYNFLNLVLKKYAIIIRNSKLNGGWQNEKQQMMTNIYHILIKFLGVPPKYFYFNNSLITPLQLSKIANIDSNNYISVVNNPIITKKIITNRINNLISVKKFNTKLNLPKERIKELIKKMIDINEAVIFDNDVKKYLNNEDKTLAFDQFKYNDLFNIDLNFSKSEMIQYKLLKPDHSMIIIGYGDGFFEVENSWGNLNNSKKSSYRMTEEWFDKFSYTIYVKKSILNDNEKMLIDFGLFYSQ</sequence>
<dbReference type="GO" id="GO:0009636">
    <property type="term" value="P:response to toxic substance"/>
    <property type="evidence" value="ECO:0007669"/>
    <property type="project" value="TreeGrafter"/>
</dbReference>
<organism evidence="4">
    <name type="scientific">seawater metagenome</name>
    <dbReference type="NCBI Taxonomy" id="1561972"/>
    <lineage>
        <taxon>unclassified sequences</taxon>
        <taxon>metagenomes</taxon>
        <taxon>ecological metagenomes</taxon>
    </lineage>
</organism>
<dbReference type="PANTHER" id="PTHR10363:SF2">
    <property type="entry name" value="BLEOMYCIN HYDROLASE"/>
    <property type="match status" value="1"/>
</dbReference>
<dbReference type="Gene3D" id="3.90.70.10">
    <property type="entry name" value="Cysteine proteinases"/>
    <property type="match status" value="1"/>
</dbReference>
<evidence type="ECO:0000256" key="2">
    <source>
        <dbReference type="ARBA" id="ARBA00022801"/>
    </source>
</evidence>
<keyword evidence="1" id="KW-0645">Protease</keyword>
<name>A0A5E8CKC2_9ZZZZ</name>
<dbReference type="SUPFAM" id="SSF54001">
    <property type="entry name" value="Cysteine proteinases"/>
    <property type="match status" value="1"/>
</dbReference>
<dbReference type="PANTHER" id="PTHR10363">
    <property type="entry name" value="BLEOMYCIN HYDROLASE"/>
    <property type="match status" value="1"/>
</dbReference>
<protein>
    <submittedName>
        <fullName evidence="4">Peptidase C1-like family</fullName>
    </submittedName>
</protein>
<keyword evidence="2" id="KW-0378">Hydrolase</keyword>
<accession>A0A5E8CKC2</accession>
<keyword evidence="3" id="KW-0788">Thiol protease</keyword>
<evidence type="ECO:0000256" key="3">
    <source>
        <dbReference type="ARBA" id="ARBA00022807"/>
    </source>
</evidence>
<evidence type="ECO:0000313" key="4">
    <source>
        <dbReference type="EMBL" id="VVU95788.1"/>
    </source>
</evidence>
<dbReference type="Pfam" id="PF03051">
    <property type="entry name" value="Peptidase_C1_2"/>
    <property type="match status" value="1"/>
</dbReference>
<reference evidence="4" key="1">
    <citation type="submission" date="2019-09" db="EMBL/GenBank/DDBJ databases">
        <authorList>
            <person name="Needham M D."/>
        </authorList>
    </citation>
    <scope>NUCLEOTIDE SEQUENCE</scope>
</reference>
<dbReference type="AlphaFoldDB" id="A0A5E8CKC2"/>
<dbReference type="GO" id="GO:0005737">
    <property type="term" value="C:cytoplasm"/>
    <property type="evidence" value="ECO:0007669"/>
    <property type="project" value="TreeGrafter"/>
</dbReference>